<keyword evidence="2" id="KW-1185">Reference proteome</keyword>
<dbReference type="Proteomes" id="UP001634394">
    <property type="component" value="Unassembled WGS sequence"/>
</dbReference>
<evidence type="ECO:0000313" key="2">
    <source>
        <dbReference type="Proteomes" id="UP001634394"/>
    </source>
</evidence>
<accession>A0ABD3WM77</accession>
<reference evidence="1 2" key="1">
    <citation type="submission" date="2024-11" db="EMBL/GenBank/DDBJ databases">
        <title>Chromosome-level genome assembly of the freshwater bivalve Anodonta woodiana.</title>
        <authorList>
            <person name="Chen X."/>
        </authorList>
    </citation>
    <scope>NUCLEOTIDE SEQUENCE [LARGE SCALE GENOMIC DNA]</scope>
    <source>
        <strain evidence="1">MN2024</strain>
        <tissue evidence="1">Gills</tissue>
    </source>
</reference>
<proteinExistence type="predicted"/>
<dbReference type="EMBL" id="JBJQND010000006">
    <property type="protein sequence ID" value="KAL3875069.1"/>
    <property type="molecule type" value="Genomic_DNA"/>
</dbReference>
<protein>
    <submittedName>
        <fullName evidence="1">Uncharacterized protein</fullName>
    </submittedName>
</protein>
<gene>
    <name evidence="1" type="ORF">ACJMK2_038007</name>
</gene>
<comment type="caution">
    <text evidence="1">The sequence shown here is derived from an EMBL/GenBank/DDBJ whole genome shotgun (WGS) entry which is preliminary data.</text>
</comment>
<name>A0ABD3WM77_SINWO</name>
<organism evidence="1 2">
    <name type="scientific">Sinanodonta woodiana</name>
    <name type="common">Chinese pond mussel</name>
    <name type="synonym">Anodonta woodiana</name>
    <dbReference type="NCBI Taxonomy" id="1069815"/>
    <lineage>
        <taxon>Eukaryota</taxon>
        <taxon>Metazoa</taxon>
        <taxon>Spiralia</taxon>
        <taxon>Lophotrochozoa</taxon>
        <taxon>Mollusca</taxon>
        <taxon>Bivalvia</taxon>
        <taxon>Autobranchia</taxon>
        <taxon>Heteroconchia</taxon>
        <taxon>Palaeoheterodonta</taxon>
        <taxon>Unionida</taxon>
        <taxon>Unionoidea</taxon>
        <taxon>Unionidae</taxon>
        <taxon>Unioninae</taxon>
        <taxon>Sinanodonta</taxon>
    </lineage>
</organism>
<dbReference type="AlphaFoldDB" id="A0ABD3WM77"/>
<sequence length="117" mass="13403">MSDSAKDLIRHLLEGMLFTSIKSDDYEFPSKKWSRISDSVKDLIRHLLEGMLFTSIKSDDYEFPSKEWSGISECQRPHSSLVGGRSTKALFFQTGLEPPLYLVHLILLMQHSNALEE</sequence>
<evidence type="ECO:0000313" key="1">
    <source>
        <dbReference type="EMBL" id="KAL3875069.1"/>
    </source>
</evidence>